<keyword evidence="6" id="KW-0732">Signal</keyword>
<reference evidence="7 8" key="1">
    <citation type="journal article" date="2015" name="Fungal Genet. Biol.">
        <title>Evolution of novel wood decay mechanisms in Agaricales revealed by the genome sequences of Fistulina hepatica and Cylindrobasidium torrendii.</title>
        <authorList>
            <person name="Floudas D."/>
            <person name="Held B.W."/>
            <person name="Riley R."/>
            <person name="Nagy L.G."/>
            <person name="Koehler G."/>
            <person name="Ransdell A.S."/>
            <person name="Younus H."/>
            <person name="Chow J."/>
            <person name="Chiniquy J."/>
            <person name="Lipzen A."/>
            <person name="Tritt A."/>
            <person name="Sun H."/>
            <person name="Haridas S."/>
            <person name="LaButti K."/>
            <person name="Ohm R.A."/>
            <person name="Kues U."/>
            <person name="Blanchette R.A."/>
            <person name="Grigoriev I.V."/>
            <person name="Minto R.E."/>
            <person name="Hibbett D.S."/>
        </authorList>
    </citation>
    <scope>NUCLEOTIDE SEQUENCE [LARGE SCALE GENOMIC DNA]</scope>
    <source>
        <strain evidence="7 8">ATCC 64428</strain>
    </source>
</reference>
<comment type="subcellular location">
    <subcellularLocation>
        <location evidence="1 6">Secreted</location>
        <location evidence="1 6">Cell wall</location>
    </subcellularLocation>
</comment>
<evidence type="ECO:0000256" key="2">
    <source>
        <dbReference type="ARBA" id="ARBA00010446"/>
    </source>
</evidence>
<feature type="signal peptide" evidence="6">
    <location>
        <begin position="1"/>
        <end position="21"/>
    </location>
</feature>
<gene>
    <name evidence="7" type="ORF">FISHEDRAFT_74913</name>
</gene>
<organism evidence="7 8">
    <name type="scientific">Fistulina hepatica ATCC 64428</name>
    <dbReference type="NCBI Taxonomy" id="1128425"/>
    <lineage>
        <taxon>Eukaryota</taxon>
        <taxon>Fungi</taxon>
        <taxon>Dikarya</taxon>
        <taxon>Basidiomycota</taxon>
        <taxon>Agaricomycotina</taxon>
        <taxon>Agaricomycetes</taxon>
        <taxon>Agaricomycetidae</taxon>
        <taxon>Agaricales</taxon>
        <taxon>Fistulinaceae</taxon>
        <taxon>Fistulina</taxon>
    </lineage>
</organism>
<evidence type="ECO:0000313" key="7">
    <source>
        <dbReference type="EMBL" id="KIY47173.1"/>
    </source>
</evidence>
<evidence type="ECO:0000256" key="1">
    <source>
        <dbReference type="ARBA" id="ARBA00004191"/>
    </source>
</evidence>
<accession>A0A0D7A8P0</accession>
<feature type="chain" id="PRO_5013987547" description="Hydrophobin" evidence="6">
    <location>
        <begin position="22"/>
        <end position="122"/>
    </location>
</feature>
<dbReference type="Proteomes" id="UP000054144">
    <property type="component" value="Unassembled WGS sequence"/>
</dbReference>
<evidence type="ECO:0000256" key="5">
    <source>
        <dbReference type="ARBA" id="ARBA00023157"/>
    </source>
</evidence>
<evidence type="ECO:0000256" key="3">
    <source>
        <dbReference type="ARBA" id="ARBA00022512"/>
    </source>
</evidence>
<dbReference type="CDD" id="cd23507">
    <property type="entry name" value="hydrophobin_I"/>
    <property type="match status" value="1"/>
</dbReference>
<evidence type="ECO:0000256" key="4">
    <source>
        <dbReference type="ARBA" id="ARBA00022525"/>
    </source>
</evidence>
<dbReference type="InterPro" id="IPR001338">
    <property type="entry name" value="Class_I_Hydrophobin"/>
</dbReference>
<dbReference type="GO" id="GO:0005199">
    <property type="term" value="F:structural constituent of cell wall"/>
    <property type="evidence" value="ECO:0007669"/>
    <property type="project" value="InterPro"/>
</dbReference>
<keyword evidence="4 6" id="KW-0964">Secreted</keyword>
<dbReference type="AlphaFoldDB" id="A0A0D7A8P0"/>
<evidence type="ECO:0000313" key="8">
    <source>
        <dbReference type="Proteomes" id="UP000054144"/>
    </source>
</evidence>
<dbReference type="Pfam" id="PF01185">
    <property type="entry name" value="Hydrophobin"/>
    <property type="match status" value="1"/>
</dbReference>
<name>A0A0D7A8P0_9AGAR</name>
<protein>
    <recommendedName>
        <fullName evidence="6">Hydrophobin</fullName>
    </recommendedName>
</protein>
<evidence type="ECO:0000256" key="6">
    <source>
        <dbReference type="RuleBase" id="RU365009"/>
    </source>
</evidence>
<comment type="similarity">
    <text evidence="2 6">Belongs to the fungal hydrophobin family.</text>
</comment>
<dbReference type="EMBL" id="KN882004">
    <property type="protein sequence ID" value="KIY47173.1"/>
    <property type="molecule type" value="Genomic_DNA"/>
</dbReference>
<dbReference type="SMART" id="SM00075">
    <property type="entry name" value="HYDRO"/>
    <property type="match status" value="1"/>
</dbReference>
<dbReference type="OrthoDB" id="4225815at2759"/>
<dbReference type="GO" id="GO:0009277">
    <property type="term" value="C:fungal-type cell wall"/>
    <property type="evidence" value="ECO:0007669"/>
    <property type="project" value="InterPro"/>
</dbReference>
<keyword evidence="5 6" id="KW-1015">Disulfide bond</keyword>
<keyword evidence="8" id="KW-1185">Reference proteome</keyword>
<proteinExistence type="inferred from homology"/>
<sequence length="122" mass="12221">MFARIFFVFVVAYLAVTAAAGSTIPITVTSLGPIPTGIPVCSPFDTLCCDTVTTASNPAVEVLLGLLDIAIDPADAIVGLTCTPFSVLGGGPNGCSGELVCCENNGFDGAIAIGCTPIIVDP</sequence>
<keyword evidence="3 6" id="KW-0134">Cell wall</keyword>